<dbReference type="InterPro" id="IPR013766">
    <property type="entry name" value="Thioredoxin_domain"/>
</dbReference>
<keyword evidence="2" id="KW-0249">Electron transport</keyword>
<dbReference type="InterPro" id="IPR049299">
    <property type="entry name" value="Thio2_N"/>
</dbReference>
<dbReference type="Pfam" id="PF00085">
    <property type="entry name" value="Thioredoxin"/>
    <property type="match status" value="1"/>
</dbReference>
<dbReference type="InterPro" id="IPR036249">
    <property type="entry name" value="Thioredoxin-like_sf"/>
</dbReference>
<evidence type="ECO:0000256" key="4">
    <source>
        <dbReference type="ARBA" id="ARBA00023284"/>
    </source>
</evidence>
<dbReference type="PANTHER" id="PTHR45663:SF11">
    <property type="entry name" value="GEO12009P1"/>
    <property type="match status" value="1"/>
</dbReference>
<dbReference type="SUPFAM" id="SSF52833">
    <property type="entry name" value="Thioredoxin-like"/>
    <property type="match status" value="1"/>
</dbReference>
<feature type="domain" description="Thioredoxin" evidence="5">
    <location>
        <begin position="22"/>
        <end position="147"/>
    </location>
</feature>
<dbReference type="PROSITE" id="PS00194">
    <property type="entry name" value="THIOREDOXIN_1"/>
    <property type="match status" value="1"/>
</dbReference>
<dbReference type="InterPro" id="IPR017937">
    <property type="entry name" value="Thioredoxin_CS"/>
</dbReference>
<name>A0AAW9QZ63_9GAMM</name>
<dbReference type="Pfam" id="PF21352">
    <property type="entry name" value="Zn_ribbon_Thio2"/>
    <property type="match status" value="1"/>
</dbReference>
<dbReference type="Proteomes" id="UP001364472">
    <property type="component" value="Unassembled WGS sequence"/>
</dbReference>
<evidence type="ECO:0000313" key="7">
    <source>
        <dbReference type="Proteomes" id="UP001364472"/>
    </source>
</evidence>
<evidence type="ECO:0000256" key="2">
    <source>
        <dbReference type="ARBA" id="ARBA00022982"/>
    </source>
</evidence>
<dbReference type="PRINTS" id="PR00421">
    <property type="entry name" value="THIOREDOXIN"/>
</dbReference>
<protein>
    <submittedName>
        <fullName evidence="6">Thioredoxin TrxC</fullName>
    </submittedName>
</protein>
<organism evidence="6 7">
    <name type="scientific">Denitratimonas tolerans</name>
    <dbReference type="NCBI Taxonomy" id="1338420"/>
    <lineage>
        <taxon>Bacteria</taxon>
        <taxon>Pseudomonadati</taxon>
        <taxon>Pseudomonadota</taxon>
        <taxon>Gammaproteobacteria</taxon>
        <taxon>Lysobacterales</taxon>
        <taxon>Lysobacteraceae</taxon>
        <taxon>Denitratimonas</taxon>
    </lineage>
</organism>
<gene>
    <name evidence="6" type="primary">trxC</name>
    <name evidence="6" type="ORF">WB794_04325</name>
</gene>
<dbReference type="PROSITE" id="PS51352">
    <property type="entry name" value="THIOREDOXIN_2"/>
    <property type="match status" value="1"/>
</dbReference>
<dbReference type="Gene3D" id="2.30.30.380">
    <property type="entry name" value="Zn-finger domain of Sec23/24"/>
    <property type="match status" value="1"/>
</dbReference>
<dbReference type="GO" id="GO:0045454">
    <property type="term" value="P:cell redox homeostasis"/>
    <property type="evidence" value="ECO:0007669"/>
    <property type="project" value="TreeGrafter"/>
</dbReference>
<keyword evidence="4" id="KW-0676">Redox-active center</keyword>
<evidence type="ECO:0000313" key="6">
    <source>
        <dbReference type="EMBL" id="MEJ1248903.1"/>
    </source>
</evidence>
<sequence>MSAASALLLACPACHRMNRVPAARQHDAPTCGQCHQPLFAGRPFDLDEQGFDAHAARSDVPLLVDFWAPWCGPCRAMAPAYAQAAGVLEPEVRLAKVNTEDVGSLAARFRIQGIPTMILFLHGRELARQSGAMPAQAIVQWVRQHLPLSPA</sequence>
<dbReference type="Gene3D" id="3.40.30.10">
    <property type="entry name" value="Glutaredoxin"/>
    <property type="match status" value="1"/>
</dbReference>
<dbReference type="RefSeq" id="WP_337334620.1">
    <property type="nucleotide sequence ID" value="NZ_JBBDHC010000004.1"/>
</dbReference>
<evidence type="ECO:0000256" key="1">
    <source>
        <dbReference type="ARBA" id="ARBA00022448"/>
    </source>
</evidence>
<dbReference type="AlphaFoldDB" id="A0AAW9QZ63"/>
<dbReference type="GO" id="GO:0005829">
    <property type="term" value="C:cytosol"/>
    <property type="evidence" value="ECO:0007669"/>
    <property type="project" value="TreeGrafter"/>
</dbReference>
<accession>A0AAW9QZ63</accession>
<dbReference type="PANTHER" id="PTHR45663">
    <property type="entry name" value="GEO12009P1"/>
    <property type="match status" value="1"/>
</dbReference>
<evidence type="ECO:0000259" key="5">
    <source>
        <dbReference type="PROSITE" id="PS51352"/>
    </source>
</evidence>
<keyword evidence="3" id="KW-1015">Disulfide bond</keyword>
<dbReference type="CDD" id="cd02947">
    <property type="entry name" value="TRX_family"/>
    <property type="match status" value="1"/>
</dbReference>
<reference evidence="6 7" key="1">
    <citation type="journal article" date="2016" name="Antonie Van Leeuwenhoek">
        <title>Denitratimonas tolerans gen. nov., sp. nov., a denitrifying bacterium isolated from a bioreactor for tannery wastewater treatment.</title>
        <authorList>
            <person name="Han S.I."/>
            <person name="Kim J.O."/>
            <person name="Lee Y.R."/>
            <person name="Ekpeghere K.I."/>
            <person name="Koh S.C."/>
            <person name="Whang K.S."/>
        </authorList>
    </citation>
    <scope>NUCLEOTIDE SEQUENCE [LARGE SCALE GENOMIC DNA]</scope>
    <source>
        <strain evidence="6 7">KACC 17565</strain>
    </source>
</reference>
<keyword evidence="7" id="KW-1185">Reference proteome</keyword>
<evidence type="ECO:0000256" key="3">
    <source>
        <dbReference type="ARBA" id="ARBA00023157"/>
    </source>
</evidence>
<comment type="caution">
    <text evidence="6">The sequence shown here is derived from an EMBL/GenBank/DDBJ whole genome shotgun (WGS) entry which is preliminary data.</text>
</comment>
<keyword evidence="1" id="KW-0813">Transport</keyword>
<dbReference type="GO" id="GO:0015035">
    <property type="term" value="F:protein-disulfide reductase activity"/>
    <property type="evidence" value="ECO:0007669"/>
    <property type="project" value="TreeGrafter"/>
</dbReference>
<dbReference type="NCBIfam" id="NF008229">
    <property type="entry name" value="PRK10996.1"/>
    <property type="match status" value="1"/>
</dbReference>
<proteinExistence type="predicted"/>
<dbReference type="EMBL" id="JBBDHC010000004">
    <property type="protein sequence ID" value="MEJ1248903.1"/>
    <property type="molecule type" value="Genomic_DNA"/>
</dbReference>